<dbReference type="InterPro" id="IPR001932">
    <property type="entry name" value="PPM-type_phosphatase-like_dom"/>
</dbReference>
<dbReference type="SUPFAM" id="SSF81606">
    <property type="entry name" value="PP2C-like"/>
    <property type="match status" value="1"/>
</dbReference>
<comment type="caution">
    <text evidence="4">The sequence shown here is derived from an EMBL/GenBank/DDBJ whole genome shotgun (WGS) entry which is preliminary data.</text>
</comment>
<keyword evidence="5" id="KW-1185">Reference proteome</keyword>
<dbReference type="SMART" id="SM00331">
    <property type="entry name" value="PP2C_SIG"/>
    <property type="match status" value="1"/>
</dbReference>
<name>A0A1S2PA69_9ACTN</name>
<feature type="transmembrane region" description="Helical" evidence="2">
    <location>
        <begin position="20"/>
        <end position="38"/>
    </location>
</feature>
<evidence type="ECO:0000259" key="3">
    <source>
        <dbReference type="SMART" id="SM00331"/>
    </source>
</evidence>
<evidence type="ECO:0000313" key="4">
    <source>
        <dbReference type="EMBL" id="OIJ90452.1"/>
    </source>
</evidence>
<dbReference type="FunFam" id="3.60.40.10:FF:000058">
    <property type="entry name" value="Stage II sporulation protein E"/>
    <property type="match status" value="1"/>
</dbReference>
<dbReference type="InterPro" id="IPR036457">
    <property type="entry name" value="PPM-type-like_dom_sf"/>
</dbReference>
<accession>A0A1S2PA69</accession>
<reference evidence="4 5" key="1">
    <citation type="submission" date="2016-10" db="EMBL/GenBank/DDBJ databases">
        <title>Genome sequence of Streptomyces sp. MUSC 93.</title>
        <authorList>
            <person name="Lee L.-H."/>
            <person name="Ser H.-L."/>
            <person name="Law J.W.-F."/>
        </authorList>
    </citation>
    <scope>NUCLEOTIDE SEQUENCE [LARGE SCALE GENOMIC DNA]</scope>
    <source>
        <strain evidence="4 5">MUSC 93</strain>
    </source>
</reference>
<gene>
    <name evidence="4" type="ORF">BIV24_18070</name>
</gene>
<protein>
    <submittedName>
        <fullName evidence="4">Protein phosphatase</fullName>
    </submittedName>
</protein>
<dbReference type="GO" id="GO:0016791">
    <property type="term" value="F:phosphatase activity"/>
    <property type="evidence" value="ECO:0007669"/>
    <property type="project" value="TreeGrafter"/>
</dbReference>
<feature type="transmembrane region" description="Helical" evidence="2">
    <location>
        <begin position="91"/>
        <end position="112"/>
    </location>
</feature>
<feature type="domain" description="PPM-type phosphatase" evidence="3">
    <location>
        <begin position="145"/>
        <end position="367"/>
    </location>
</feature>
<evidence type="ECO:0000256" key="2">
    <source>
        <dbReference type="SAM" id="Phobius"/>
    </source>
</evidence>
<proteinExistence type="predicted"/>
<evidence type="ECO:0000313" key="5">
    <source>
        <dbReference type="Proteomes" id="UP000179935"/>
    </source>
</evidence>
<dbReference type="RefSeq" id="WP_071367364.1">
    <property type="nucleotide sequence ID" value="NZ_MLYP01000045.1"/>
</dbReference>
<keyword evidence="2" id="KW-0812">Transmembrane</keyword>
<keyword evidence="2" id="KW-1133">Transmembrane helix</keyword>
<dbReference type="PANTHER" id="PTHR43156">
    <property type="entry name" value="STAGE II SPORULATION PROTEIN E-RELATED"/>
    <property type="match status" value="1"/>
</dbReference>
<evidence type="ECO:0000256" key="1">
    <source>
        <dbReference type="ARBA" id="ARBA00022801"/>
    </source>
</evidence>
<dbReference type="OrthoDB" id="311904at2"/>
<keyword evidence="1" id="KW-0378">Hydrolase</keyword>
<dbReference type="PANTHER" id="PTHR43156:SF2">
    <property type="entry name" value="STAGE II SPORULATION PROTEIN E"/>
    <property type="match status" value="1"/>
</dbReference>
<feature type="transmembrane region" description="Helical" evidence="2">
    <location>
        <begin position="50"/>
        <end position="79"/>
    </location>
</feature>
<sequence length="379" mass="40548">MRLRQRIAHRQRSRRASDALLALPLSLIAVIVLVDVLTPHGLPLGPSLLIVAPALTASFASTLVTGAIAAVAVAGMLVIGVEREHLLDTMYFDSQIIALVVVSVIVTVFRYLRERHSRELAQVRTVSEAAQRVVLRPLPRRIGPLRVASMYLAAQEQALIGGDLYAAVRTASGTRLIIGDAMGKGLTAIGDASLLLGAFRAAAHRQATLPDLMAYLDQSVCWNLAEPTEAEQAGECFITAAVIDIPDEPSMVQMVTCGHPPPLLLCDQQVTTLRAARPAPPLGLGELTESDYHVDTFALGPRDVLLLHTDGVAEARNSRGVFYPLAERAAAWTQERPSALVRHLRADLLAHVGGHLADDAAVIAVQRTNAPAPSPPPDQ</sequence>
<dbReference type="STRING" id="1428652.BIV24_18070"/>
<dbReference type="EMBL" id="MLYP01000045">
    <property type="protein sequence ID" value="OIJ90452.1"/>
    <property type="molecule type" value="Genomic_DNA"/>
</dbReference>
<dbReference type="AlphaFoldDB" id="A0A1S2PA69"/>
<organism evidence="4 5">
    <name type="scientific">Streptomyces colonosanans</name>
    <dbReference type="NCBI Taxonomy" id="1428652"/>
    <lineage>
        <taxon>Bacteria</taxon>
        <taxon>Bacillati</taxon>
        <taxon>Actinomycetota</taxon>
        <taxon>Actinomycetes</taxon>
        <taxon>Kitasatosporales</taxon>
        <taxon>Streptomycetaceae</taxon>
        <taxon>Streptomyces</taxon>
    </lineage>
</organism>
<dbReference type="InterPro" id="IPR052016">
    <property type="entry name" value="Bact_Sigma-Reg"/>
</dbReference>
<dbReference type="Gene3D" id="3.60.40.10">
    <property type="entry name" value="PPM-type phosphatase domain"/>
    <property type="match status" value="1"/>
</dbReference>
<dbReference type="Pfam" id="PF07228">
    <property type="entry name" value="SpoIIE"/>
    <property type="match status" value="1"/>
</dbReference>
<dbReference type="Proteomes" id="UP000179935">
    <property type="component" value="Unassembled WGS sequence"/>
</dbReference>
<keyword evidence="2" id="KW-0472">Membrane</keyword>